<sequence>MVNQCVWQKPSFFVLNPNGTLQPHCAGYGGVIRDKDGNALLTYNDSSKYRSILFQELLGIMEGIMAASMIGIRQLEINSDFKRAISILKGL</sequence>
<dbReference type="InterPro" id="IPR036397">
    <property type="entry name" value="RNaseH_sf"/>
</dbReference>
<dbReference type="Gene3D" id="3.30.420.10">
    <property type="entry name" value="Ribonuclease H-like superfamily/Ribonuclease H"/>
    <property type="match status" value="1"/>
</dbReference>
<organism evidence="2 3">
    <name type="scientific">Coptis chinensis</name>
    <dbReference type="NCBI Taxonomy" id="261450"/>
    <lineage>
        <taxon>Eukaryota</taxon>
        <taxon>Viridiplantae</taxon>
        <taxon>Streptophyta</taxon>
        <taxon>Embryophyta</taxon>
        <taxon>Tracheophyta</taxon>
        <taxon>Spermatophyta</taxon>
        <taxon>Magnoliopsida</taxon>
        <taxon>Ranunculales</taxon>
        <taxon>Ranunculaceae</taxon>
        <taxon>Coptidoideae</taxon>
        <taxon>Coptis</taxon>
    </lineage>
</organism>
<dbReference type="InterPro" id="IPR044730">
    <property type="entry name" value="RNase_H-like_dom_plant"/>
</dbReference>
<dbReference type="Proteomes" id="UP000631114">
    <property type="component" value="Unassembled WGS sequence"/>
</dbReference>
<accession>A0A835M2C1</accession>
<evidence type="ECO:0000259" key="1">
    <source>
        <dbReference type="Pfam" id="PF13456"/>
    </source>
</evidence>
<dbReference type="AlphaFoldDB" id="A0A835M2C1"/>
<reference evidence="2 3" key="1">
    <citation type="submission" date="2020-10" db="EMBL/GenBank/DDBJ databases">
        <title>The Coptis chinensis genome and diversification of protoberbering-type alkaloids.</title>
        <authorList>
            <person name="Wang B."/>
            <person name="Shu S."/>
            <person name="Song C."/>
            <person name="Liu Y."/>
        </authorList>
    </citation>
    <scope>NUCLEOTIDE SEQUENCE [LARGE SCALE GENOMIC DNA]</scope>
    <source>
        <strain evidence="2">HL-2020</strain>
        <tissue evidence="2">Leaf</tissue>
    </source>
</reference>
<dbReference type="PANTHER" id="PTHR47723">
    <property type="entry name" value="OS05G0353850 PROTEIN"/>
    <property type="match status" value="1"/>
</dbReference>
<dbReference type="CDD" id="cd06222">
    <property type="entry name" value="RNase_H_like"/>
    <property type="match status" value="1"/>
</dbReference>
<keyword evidence="3" id="KW-1185">Reference proteome</keyword>
<name>A0A835M2C1_9MAGN</name>
<dbReference type="EMBL" id="JADFTS010000003">
    <property type="protein sequence ID" value="KAF9617063.1"/>
    <property type="molecule type" value="Genomic_DNA"/>
</dbReference>
<dbReference type="PANTHER" id="PTHR47723:SF19">
    <property type="entry name" value="POLYNUCLEOTIDYL TRANSFERASE, RIBONUCLEASE H-LIKE SUPERFAMILY PROTEIN"/>
    <property type="match status" value="1"/>
</dbReference>
<dbReference type="InterPro" id="IPR002156">
    <property type="entry name" value="RNaseH_domain"/>
</dbReference>
<protein>
    <recommendedName>
        <fullName evidence="1">RNase H type-1 domain-containing protein</fullName>
    </recommendedName>
</protein>
<dbReference type="GO" id="GO:0003676">
    <property type="term" value="F:nucleic acid binding"/>
    <property type="evidence" value="ECO:0007669"/>
    <property type="project" value="InterPro"/>
</dbReference>
<feature type="domain" description="RNase H type-1" evidence="1">
    <location>
        <begin position="22"/>
        <end position="90"/>
    </location>
</feature>
<dbReference type="Pfam" id="PF13456">
    <property type="entry name" value="RVT_3"/>
    <property type="match status" value="1"/>
</dbReference>
<dbReference type="GO" id="GO:0004523">
    <property type="term" value="F:RNA-DNA hybrid ribonuclease activity"/>
    <property type="evidence" value="ECO:0007669"/>
    <property type="project" value="InterPro"/>
</dbReference>
<proteinExistence type="predicted"/>
<evidence type="ECO:0000313" key="3">
    <source>
        <dbReference type="Proteomes" id="UP000631114"/>
    </source>
</evidence>
<dbReference type="OrthoDB" id="1593427at2759"/>
<comment type="caution">
    <text evidence="2">The sequence shown here is derived from an EMBL/GenBank/DDBJ whole genome shotgun (WGS) entry which is preliminary data.</text>
</comment>
<dbReference type="InterPro" id="IPR053151">
    <property type="entry name" value="RNase_H-like"/>
</dbReference>
<evidence type="ECO:0000313" key="2">
    <source>
        <dbReference type="EMBL" id="KAF9617063.1"/>
    </source>
</evidence>
<gene>
    <name evidence="2" type="ORF">IFM89_033168</name>
</gene>